<accession>A0AC34GR17</accession>
<reference evidence="2" key="1">
    <citation type="submission" date="2022-11" db="UniProtKB">
        <authorList>
            <consortium name="WormBaseParasite"/>
        </authorList>
    </citation>
    <scope>IDENTIFICATION</scope>
</reference>
<protein>
    <submittedName>
        <fullName evidence="2">RING-type domain-containing protein</fullName>
    </submittedName>
</protein>
<dbReference type="Proteomes" id="UP000887579">
    <property type="component" value="Unplaced"/>
</dbReference>
<sequence>MSSNSDYESASSSDFDEDFELVDGLQKQNFQLKKQNQELKSLLCNALNRLQIASISADETEFKLFDSNATTSHECFKKNCIKIIENLERNLLKTESSNGSSTCLLCCSQPKEYAFMPCFHLIACKECAEKCSECPICRKTVNSTLKIFMN</sequence>
<organism evidence="1 2">
    <name type="scientific">Panagrolaimus sp. ES5</name>
    <dbReference type="NCBI Taxonomy" id="591445"/>
    <lineage>
        <taxon>Eukaryota</taxon>
        <taxon>Metazoa</taxon>
        <taxon>Ecdysozoa</taxon>
        <taxon>Nematoda</taxon>
        <taxon>Chromadorea</taxon>
        <taxon>Rhabditida</taxon>
        <taxon>Tylenchina</taxon>
        <taxon>Panagrolaimomorpha</taxon>
        <taxon>Panagrolaimoidea</taxon>
        <taxon>Panagrolaimidae</taxon>
        <taxon>Panagrolaimus</taxon>
    </lineage>
</organism>
<evidence type="ECO:0000313" key="2">
    <source>
        <dbReference type="WBParaSite" id="ES5_v2.g698.t1"/>
    </source>
</evidence>
<evidence type="ECO:0000313" key="1">
    <source>
        <dbReference type="Proteomes" id="UP000887579"/>
    </source>
</evidence>
<name>A0AC34GR17_9BILA</name>
<proteinExistence type="predicted"/>
<dbReference type="WBParaSite" id="ES5_v2.g698.t1">
    <property type="protein sequence ID" value="ES5_v2.g698.t1"/>
    <property type="gene ID" value="ES5_v2.g698"/>
</dbReference>